<evidence type="ECO:0000313" key="2">
    <source>
        <dbReference type="EMBL" id="RDL14727.1"/>
    </source>
</evidence>
<dbReference type="Pfam" id="PF12680">
    <property type="entry name" value="SnoaL_2"/>
    <property type="match status" value="1"/>
</dbReference>
<dbReference type="GO" id="GO:0016853">
    <property type="term" value="F:isomerase activity"/>
    <property type="evidence" value="ECO:0007669"/>
    <property type="project" value="UniProtKB-KW"/>
</dbReference>
<evidence type="ECO:0000259" key="1">
    <source>
        <dbReference type="Pfam" id="PF12680"/>
    </source>
</evidence>
<evidence type="ECO:0000313" key="3">
    <source>
        <dbReference type="Proteomes" id="UP000255365"/>
    </source>
</evidence>
<keyword evidence="2" id="KW-0413">Isomerase</keyword>
<dbReference type="AlphaFoldDB" id="A0A370S4P7"/>
<dbReference type="EMBL" id="QRAV01000018">
    <property type="protein sequence ID" value="RDL14727.1"/>
    <property type="molecule type" value="Genomic_DNA"/>
</dbReference>
<dbReference type="InterPro" id="IPR037401">
    <property type="entry name" value="SnoaL-like"/>
</dbReference>
<feature type="domain" description="SnoaL-like" evidence="1">
    <location>
        <begin position="115"/>
        <end position="209"/>
    </location>
</feature>
<protein>
    <submittedName>
        <fullName evidence="2">Ketosteroid isomerase-like protein</fullName>
    </submittedName>
</protein>
<dbReference type="Gene3D" id="3.10.450.50">
    <property type="match status" value="1"/>
</dbReference>
<gene>
    <name evidence="2" type="ORF">DEU51_11864</name>
</gene>
<accession>A0A370S4P7</accession>
<dbReference type="InterPro" id="IPR032710">
    <property type="entry name" value="NTF2-like_dom_sf"/>
</dbReference>
<dbReference type="SUPFAM" id="SSF54427">
    <property type="entry name" value="NTF2-like"/>
    <property type="match status" value="1"/>
</dbReference>
<sequence>MSLQPVSSVDTYFDLISSSDLVATECSTPQACHSSLKLAVLGEHGSHAHGKYLPKAGVLDPSGRHLQGSETGVYLLILKLNGCFIASGTLTNAPKIASYNPIQENDMPLQLPDAVKMYFADSNDGDAAQLASCFSPDATVCDERKTYEGIAAITAWQQDARKAFAYQVHPLQALQEQNRLTVIANVVGNFPGSPLQLSYAFTLEDGRIRSLEITPC</sequence>
<comment type="caution">
    <text evidence="2">The sequence shown here is derived from an EMBL/GenBank/DDBJ whole genome shotgun (WGS) entry which is preliminary data.</text>
</comment>
<proteinExistence type="predicted"/>
<name>A0A370S4P7_PSEJE</name>
<organism evidence="2 3">
    <name type="scientific">Pseudomonas jessenii</name>
    <dbReference type="NCBI Taxonomy" id="77298"/>
    <lineage>
        <taxon>Bacteria</taxon>
        <taxon>Pseudomonadati</taxon>
        <taxon>Pseudomonadota</taxon>
        <taxon>Gammaproteobacteria</taxon>
        <taxon>Pseudomonadales</taxon>
        <taxon>Pseudomonadaceae</taxon>
        <taxon>Pseudomonas</taxon>
    </lineage>
</organism>
<reference evidence="2 3" key="1">
    <citation type="submission" date="2018-07" db="EMBL/GenBank/DDBJ databases">
        <title>Genome sequencing of rice bacterial endophytes.</title>
        <authorList>
            <person name="Venturi V."/>
        </authorList>
    </citation>
    <scope>NUCLEOTIDE SEQUENCE [LARGE SCALE GENOMIC DNA]</scope>
    <source>
        <strain evidence="2 3">E2333</strain>
    </source>
</reference>
<dbReference type="Proteomes" id="UP000255365">
    <property type="component" value="Unassembled WGS sequence"/>
</dbReference>